<evidence type="ECO:0000313" key="3">
    <source>
        <dbReference type="EMBL" id="CAH1192528.1"/>
    </source>
</evidence>
<feature type="signal peptide" evidence="2">
    <location>
        <begin position="1"/>
        <end position="27"/>
    </location>
</feature>
<feature type="chain" id="PRO_5047241671" description="VCBS repeat-containing protein" evidence="2">
    <location>
        <begin position="28"/>
        <end position="429"/>
    </location>
</feature>
<name>A0ABN8FUB6_9BACL</name>
<reference evidence="3" key="1">
    <citation type="submission" date="2022-01" db="EMBL/GenBank/DDBJ databases">
        <authorList>
            <person name="Criscuolo A."/>
        </authorList>
    </citation>
    <scope>NUCLEOTIDE SEQUENCE</scope>
    <source>
        <strain evidence="3">CIP111892</strain>
    </source>
</reference>
<evidence type="ECO:0008006" key="5">
    <source>
        <dbReference type="Google" id="ProtNLM"/>
    </source>
</evidence>
<dbReference type="PROSITE" id="PS51257">
    <property type="entry name" value="PROKAR_LIPOPROTEIN"/>
    <property type="match status" value="1"/>
</dbReference>
<dbReference type="InterPro" id="IPR028994">
    <property type="entry name" value="Integrin_alpha_N"/>
</dbReference>
<keyword evidence="2" id="KW-0732">Signal</keyword>
<dbReference type="EMBL" id="CAKMMG010000001">
    <property type="protein sequence ID" value="CAH1192528.1"/>
    <property type="molecule type" value="Genomic_DNA"/>
</dbReference>
<dbReference type="Proteomes" id="UP000838324">
    <property type="component" value="Unassembled WGS sequence"/>
</dbReference>
<dbReference type="SUPFAM" id="SSF69318">
    <property type="entry name" value="Integrin alpha N-terminal domain"/>
    <property type="match status" value="1"/>
</dbReference>
<comment type="caution">
    <text evidence="3">The sequence shown here is derived from an EMBL/GenBank/DDBJ whole genome shotgun (WGS) entry which is preliminary data.</text>
</comment>
<proteinExistence type="predicted"/>
<evidence type="ECO:0000256" key="2">
    <source>
        <dbReference type="SAM" id="SignalP"/>
    </source>
</evidence>
<gene>
    <name evidence="3" type="ORF">PAECIP111892_01000</name>
</gene>
<accession>A0ABN8FUB6</accession>
<evidence type="ECO:0000313" key="4">
    <source>
        <dbReference type="Proteomes" id="UP000838324"/>
    </source>
</evidence>
<keyword evidence="4" id="KW-1185">Reference proteome</keyword>
<organism evidence="3 4">
    <name type="scientific">Paenibacillus auburnensis</name>
    <dbReference type="NCBI Taxonomy" id="2905649"/>
    <lineage>
        <taxon>Bacteria</taxon>
        <taxon>Bacillati</taxon>
        <taxon>Bacillota</taxon>
        <taxon>Bacilli</taxon>
        <taxon>Bacillales</taxon>
        <taxon>Paenibacillaceae</taxon>
        <taxon>Paenibacillus</taxon>
    </lineage>
</organism>
<protein>
    <recommendedName>
        <fullName evidence="5">VCBS repeat-containing protein</fullName>
    </recommendedName>
</protein>
<sequence>MKLNIRVLRRLAAVALSMSLLSGCTFISDPVSKMKSPELSADKASLMMAIKSQMPASASLIRPAGDEDSSIFTEDLDKDGKMETLVFYLTENESVLIHGMILEKVEDGWVKKLVFDGDGTQLESVDLKDVTGDGKLDIITGYSRGDEKGVVVYSYSGGELEERLAQPYTKYLIDDLNEDGISDITVVYFKRNEVDKITTYQFNDGFKVLDQLDNLDPYFYNYYNIVSGKVAENKEGIVLDAAVDSRSAYTTMVVMENNKLRVVIPGDARTFKDRKIISEDMDGDGIIEIGLLEPPKGWEYFDPETIPYFTSYYKWDGKDGLTFTAQKYRDPSDRFVIDFLPEWHGRITVDTKSVQDKSLKFILSDTGETVVEVSFFTQIEWDRVKNSGWKVLGRDMDKVIGYRGELVQSTGGSDSDKITAPIERKGIDE</sequence>
<feature type="region of interest" description="Disordered" evidence="1">
    <location>
        <begin position="409"/>
        <end position="429"/>
    </location>
</feature>
<evidence type="ECO:0000256" key="1">
    <source>
        <dbReference type="SAM" id="MobiDB-lite"/>
    </source>
</evidence>
<feature type="compositionally biased region" description="Basic and acidic residues" evidence="1">
    <location>
        <begin position="414"/>
        <end position="429"/>
    </location>
</feature>